<name>S4W635_STRAG</name>
<protein>
    <submittedName>
        <fullName evidence="10">Putative primase protein</fullName>
    </submittedName>
</protein>
<dbReference type="Pfam" id="PF18884">
    <property type="entry name" value="TSP3_bac"/>
    <property type="match status" value="2"/>
</dbReference>
<keyword evidence="5" id="KW-0175">Coiled coil</keyword>
<dbReference type="Gene3D" id="1.10.10.2910">
    <property type="match status" value="1"/>
</dbReference>
<sequence>MALSNKPKPLSSKPLRGKSDMANTYDLISQRIEAQRQKLIAIDIVAVASSLGLNLKQGSGGHLYWDEHDSFHIYPQTNTFRWWSRSMGTNTIDLVQVIQEELTGKKPNFRETVNFLETGQFESVTVTPVVREPFKHYLAPYEHHNFDLGRQYLKEERGLSDETIDFALASGSMSSATLKKGDYFEPVIIFKSFAEDGRMIGGSLQGIVENKVQHPERGRLKQIMKHSDGLAGFHLDVGTPKRLVFSEAPIDLLSYYELHKESLQNVRLVAMDGVKKGVISRYTADLLTDGQYSQTMPRESIRGAIDAINQTTRILKNNPNLITIAVDNDEAGRNFIKELQEDGIPITIDLPPRKEHQSKIDWNNYLKQKKGLLKMPQTEGTQKALDITQEPNTGGERFNRNSSFLGEESSPRTAPKPVVDEPQPDFPTNVPFHFSIDRSKKSTTKLRSSYEYASDKQLRQLNLFADDIRKSANWYLDTVADSKVTYFYQDGDEITTLQVEFEKKNWMHLTGLAPVYSNWVPSLSESFIEDIANGKGQFANLTLGRGVMEKIQILPILPEVLETDSFVFDDLSSVEKFQRLDANKAIITDNEQLILAFRFDDGNFYPATLLKPTKALNIQLNETNQEKIVLGVFIEKDGLVKTHKVNEDYIKDGGNELKSIIENDELEPIQTAPLERNVQQEKIFPKDSDGDGLTDDEEIALGTNPFSSDSDGDGTPDNVEKANGTDPTNASDNEVTRQQEVNKRDFTLSEMIKAKNTAALNQHLQDGIKQYFDSNTYKQYLEGMAHFNNYSPRNIQLIMSQFPEASMVASFQEWKKRNGSVNKGEKAIYIQAPVAVIQKDKNGKPILNPETGEKETITYFKPVPVFDIKQVSPQEGKELNLPKAMGTIPEQLDKDYYQNVYRSLRDISQNNNKVPIRFRELGQEDGFYSPQTNEIVIKKGMSYERTLSTLIHEMAHSELHNKQSLTERFDGQLTRSTKELQAESIAYVVSNHLGFDTSQESFPYLVSWSKEKDGLANLTAQLEIVQEEAKSLMERIDQQLSQYQTVTLNKETQQLTKQEMKKQAHPFYQSLAAAKTSRTQVTTQEKEASVKKDNRPTMP</sequence>
<dbReference type="EMBL" id="KC492040">
    <property type="protein sequence ID" value="AGO89371.1"/>
    <property type="molecule type" value="Genomic_DNA"/>
</dbReference>
<feature type="coiled-coil region" evidence="5">
    <location>
        <begin position="1015"/>
        <end position="1042"/>
    </location>
</feature>
<evidence type="ECO:0000313" key="10">
    <source>
        <dbReference type="EMBL" id="AGO89371.1"/>
    </source>
</evidence>
<keyword evidence="4" id="KW-0106">Calcium</keyword>
<keyword evidence="2" id="KW-0964">Secreted</keyword>
<feature type="domain" description="N-terminal" evidence="8">
    <location>
        <begin position="772"/>
        <end position="866"/>
    </location>
</feature>
<dbReference type="Pfam" id="PF08401">
    <property type="entry name" value="ArdcN"/>
    <property type="match status" value="1"/>
</dbReference>
<feature type="compositionally biased region" description="Acidic residues" evidence="6">
    <location>
        <begin position="690"/>
        <end position="699"/>
    </location>
</feature>
<dbReference type="InterPro" id="IPR059100">
    <property type="entry name" value="TSP3_bac"/>
</dbReference>
<dbReference type="AlphaFoldDB" id="S4W635"/>
<comment type="subcellular location">
    <subcellularLocation>
        <location evidence="1">Secreted</location>
    </subcellularLocation>
</comment>
<feature type="region of interest" description="Disordered" evidence="6">
    <location>
        <begin position="376"/>
        <end position="433"/>
    </location>
</feature>
<dbReference type="Pfam" id="PF06114">
    <property type="entry name" value="Peptidase_M78"/>
    <property type="match status" value="1"/>
</dbReference>
<evidence type="ECO:0000256" key="4">
    <source>
        <dbReference type="ARBA" id="ARBA00022837"/>
    </source>
</evidence>
<evidence type="ECO:0000256" key="5">
    <source>
        <dbReference type="SAM" id="Coils"/>
    </source>
</evidence>
<reference evidence="10" key="1">
    <citation type="journal article" date="2013" name="J. Bacteriol.">
        <title>Modular evolution of TnGBSs, a new family of integrative and conjugative elements associating insertion sequence transposition, plasmid replication, and conjugation for their spreading.</title>
        <authorList>
            <person name="Guerillot R."/>
            <person name="Da Cunha V."/>
            <person name="Sauvage E."/>
            <person name="Bouchier C."/>
            <person name="Glaser P."/>
        </authorList>
    </citation>
    <scope>NUCLEOTIDE SEQUENCE</scope>
    <source>
        <strain evidence="10">Wc3</strain>
    </source>
</reference>
<evidence type="ECO:0000256" key="2">
    <source>
        <dbReference type="ARBA" id="ARBA00022525"/>
    </source>
</evidence>
<evidence type="ECO:0000259" key="9">
    <source>
        <dbReference type="Pfam" id="PF18813"/>
    </source>
</evidence>
<feature type="compositionally biased region" description="Basic and acidic residues" evidence="6">
    <location>
        <begin position="1084"/>
        <end position="1099"/>
    </location>
</feature>
<dbReference type="InterPro" id="IPR010359">
    <property type="entry name" value="IrrE_HExxH"/>
</dbReference>
<evidence type="ECO:0000256" key="3">
    <source>
        <dbReference type="ARBA" id="ARBA00022729"/>
    </source>
</evidence>
<dbReference type="Gene3D" id="3.40.1360.10">
    <property type="match status" value="1"/>
</dbReference>
<feature type="region of interest" description="Disordered" evidence="6">
    <location>
        <begin position="1072"/>
        <end position="1099"/>
    </location>
</feature>
<gene>
    <name evidence="10" type="ORF">TnGBS2.3_07</name>
</gene>
<feature type="domain" description="IrrE N-terminal-like" evidence="7">
    <location>
        <begin position="914"/>
        <end position="987"/>
    </location>
</feature>
<organism evidence="10">
    <name type="scientific">Streptococcus agalactiae</name>
    <dbReference type="NCBI Taxonomy" id="1311"/>
    <lineage>
        <taxon>Bacteria</taxon>
        <taxon>Bacillati</taxon>
        <taxon>Bacillota</taxon>
        <taxon>Bacilli</taxon>
        <taxon>Lactobacillales</taxon>
        <taxon>Streptococcaceae</taxon>
        <taxon>Streptococcus</taxon>
    </lineage>
</organism>
<feature type="region of interest" description="Disordered" evidence="6">
    <location>
        <begin position="671"/>
        <end position="736"/>
    </location>
</feature>
<dbReference type="InterPro" id="IPR041420">
    <property type="entry name" value="PBECR4"/>
</dbReference>
<evidence type="ECO:0000256" key="1">
    <source>
        <dbReference type="ARBA" id="ARBA00004613"/>
    </source>
</evidence>
<feature type="domain" description="Phage-Barnase-EndoU-ColicinE5/D-RelE like nuclease 4" evidence="9">
    <location>
        <begin position="468"/>
        <end position="646"/>
    </location>
</feature>
<dbReference type="SUPFAM" id="SSF57783">
    <property type="entry name" value="Zinc beta-ribbon"/>
    <property type="match status" value="1"/>
</dbReference>
<proteinExistence type="predicted"/>
<evidence type="ECO:0000259" key="8">
    <source>
        <dbReference type="Pfam" id="PF08401"/>
    </source>
</evidence>
<keyword evidence="3" id="KW-0732">Signal</keyword>
<dbReference type="InterPro" id="IPR013610">
    <property type="entry name" value="ArdC_N"/>
</dbReference>
<accession>S4W635</accession>
<dbReference type="GO" id="GO:0003697">
    <property type="term" value="F:single-stranded DNA binding"/>
    <property type="evidence" value="ECO:0007669"/>
    <property type="project" value="InterPro"/>
</dbReference>
<dbReference type="Pfam" id="PF18813">
    <property type="entry name" value="PBECR4"/>
    <property type="match status" value="1"/>
</dbReference>
<evidence type="ECO:0000256" key="6">
    <source>
        <dbReference type="SAM" id="MobiDB-lite"/>
    </source>
</evidence>
<evidence type="ECO:0000259" key="7">
    <source>
        <dbReference type="Pfam" id="PF06114"/>
    </source>
</evidence>